<organism evidence="1">
    <name type="scientific">bioreactor metagenome</name>
    <dbReference type="NCBI Taxonomy" id="1076179"/>
    <lineage>
        <taxon>unclassified sequences</taxon>
        <taxon>metagenomes</taxon>
        <taxon>ecological metagenomes</taxon>
    </lineage>
</organism>
<comment type="caution">
    <text evidence="1">The sequence shown here is derived from an EMBL/GenBank/DDBJ whole genome shotgun (WGS) entry which is preliminary data.</text>
</comment>
<dbReference type="AlphaFoldDB" id="A0A645EQV9"/>
<sequence>MGKILYKSGCIREKNKIKKDIKKALGENISTYFDEAFYTVDESQKEYQKLNQPYLILEQKINALVENKKISLATGESIKFRNKINIDY</sequence>
<name>A0A645EQV9_9ZZZZ</name>
<accession>A0A645EQV9</accession>
<reference evidence="1" key="1">
    <citation type="submission" date="2019-08" db="EMBL/GenBank/DDBJ databases">
        <authorList>
            <person name="Kucharzyk K."/>
            <person name="Murdoch R.W."/>
            <person name="Higgins S."/>
            <person name="Loffler F."/>
        </authorList>
    </citation>
    <scope>NUCLEOTIDE SEQUENCE</scope>
</reference>
<proteinExistence type="predicted"/>
<gene>
    <name evidence="1" type="ORF">SDC9_150217</name>
</gene>
<dbReference type="EMBL" id="VSSQ01048948">
    <property type="protein sequence ID" value="MPN02994.1"/>
    <property type="molecule type" value="Genomic_DNA"/>
</dbReference>
<protein>
    <submittedName>
        <fullName evidence="1">Uncharacterized protein</fullName>
    </submittedName>
</protein>
<evidence type="ECO:0000313" key="1">
    <source>
        <dbReference type="EMBL" id="MPN02994.1"/>
    </source>
</evidence>